<sequence>PEVVKNEPYGEKADIWALGCILYQMATLQPPFYSSNMLSLASKARHIFLPTSKVFLCLSSDADQRPDIVDVSSRISDLMMKLMDGLYTSQNALERRADRDRKRAQRYFLERHKSRMNCSLSNQRANHLSRSLSDAAQDSSQAGKPSSVTLFGFNLISVSAGICVSQKKLRQIDDPSQKLLMQLHKIIYISQLPPAPCHNIKRRVIERFKKSLFHCGSDPNSLKMELSKLLQASPELMELDSSSSDWWPLMHNTTGDAFTADSTGKDSVTLPQTLFTLHIR</sequence>
<dbReference type="SUPFAM" id="SSF56112">
    <property type="entry name" value="Protein kinase-like (PK-like)"/>
    <property type="match status" value="1"/>
</dbReference>
<evidence type="ECO:0000256" key="1">
    <source>
        <dbReference type="ARBA" id="ARBA00022679"/>
    </source>
</evidence>
<dbReference type="Pfam" id="PF00069">
    <property type="entry name" value="Pkinase"/>
    <property type="match status" value="1"/>
</dbReference>
<dbReference type="InterPro" id="IPR011009">
    <property type="entry name" value="Kinase-like_dom_sf"/>
</dbReference>
<feature type="domain" description="Protein kinase" evidence="5">
    <location>
        <begin position="1"/>
        <end position="108"/>
    </location>
</feature>
<evidence type="ECO:0000256" key="3">
    <source>
        <dbReference type="ARBA" id="ARBA00022777"/>
    </source>
</evidence>
<protein>
    <recommendedName>
        <fullName evidence="5">Protein kinase domain-containing protein</fullName>
    </recommendedName>
</protein>
<reference evidence="6" key="3">
    <citation type="submission" date="2025-09" db="UniProtKB">
        <authorList>
            <consortium name="Ensembl"/>
        </authorList>
    </citation>
    <scope>IDENTIFICATION</scope>
</reference>
<proteinExistence type="predicted"/>
<dbReference type="InParanoid" id="A0A665UHN8"/>
<dbReference type="AlphaFoldDB" id="A0A665UHN8"/>
<dbReference type="InterPro" id="IPR000719">
    <property type="entry name" value="Prot_kinase_dom"/>
</dbReference>
<dbReference type="PANTHER" id="PTHR43671">
    <property type="entry name" value="SERINE/THREONINE-PROTEIN KINASE NEK"/>
    <property type="match status" value="1"/>
</dbReference>
<organism evidence="6 7">
    <name type="scientific">Echeneis naucrates</name>
    <name type="common">Live sharksucker</name>
    <dbReference type="NCBI Taxonomy" id="173247"/>
    <lineage>
        <taxon>Eukaryota</taxon>
        <taxon>Metazoa</taxon>
        <taxon>Chordata</taxon>
        <taxon>Craniata</taxon>
        <taxon>Vertebrata</taxon>
        <taxon>Euteleostomi</taxon>
        <taxon>Actinopterygii</taxon>
        <taxon>Neopterygii</taxon>
        <taxon>Teleostei</taxon>
        <taxon>Neoteleostei</taxon>
        <taxon>Acanthomorphata</taxon>
        <taxon>Carangaria</taxon>
        <taxon>Carangiformes</taxon>
        <taxon>Echeneidae</taxon>
        <taxon>Echeneis</taxon>
    </lineage>
</organism>
<dbReference type="InterPro" id="IPR050660">
    <property type="entry name" value="NEK_Ser/Thr_kinase"/>
</dbReference>
<dbReference type="GO" id="GO:0004674">
    <property type="term" value="F:protein serine/threonine kinase activity"/>
    <property type="evidence" value="ECO:0007669"/>
    <property type="project" value="TreeGrafter"/>
</dbReference>
<accession>A0A665UHN8</accession>
<dbReference type="PROSITE" id="PS50011">
    <property type="entry name" value="PROTEIN_KINASE_DOM"/>
    <property type="match status" value="1"/>
</dbReference>
<evidence type="ECO:0000259" key="5">
    <source>
        <dbReference type="PROSITE" id="PS50011"/>
    </source>
</evidence>
<evidence type="ECO:0000256" key="4">
    <source>
        <dbReference type="ARBA" id="ARBA00022840"/>
    </source>
</evidence>
<evidence type="ECO:0000313" key="6">
    <source>
        <dbReference type="Ensembl" id="ENSENLP00000018776.1"/>
    </source>
</evidence>
<dbReference type="Proteomes" id="UP000472264">
    <property type="component" value="Chromosome 6"/>
</dbReference>
<dbReference type="GO" id="GO:1902749">
    <property type="term" value="P:regulation of cell cycle G2/M phase transition"/>
    <property type="evidence" value="ECO:0007669"/>
    <property type="project" value="TreeGrafter"/>
</dbReference>
<dbReference type="Ensembl" id="ENSENLT00000019478.1">
    <property type="protein sequence ID" value="ENSENLP00000018776.1"/>
    <property type="gene ID" value="ENSENLG00000008630.1"/>
</dbReference>
<keyword evidence="7" id="KW-1185">Reference proteome</keyword>
<reference evidence="6" key="1">
    <citation type="submission" date="2021-04" db="EMBL/GenBank/DDBJ databases">
        <authorList>
            <consortium name="Wellcome Sanger Institute Data Sharing"/>
        </authorList>
    </citation>
    <scope>NUCLEOTIDE SEQUENCE [LARGE SCALE GENOMIC DNA]</scope>
</reference>
<keyword evidence="4" id="KW-0067">ATP-binding</keyword>
<dbReference type="Gene3D" id="1.10.510.10">
    <property type="entry name" value="Transferase(Phosphotransferase) domain 1"/>
    <property type="match status" value="1"/>
</dbReference>
<dbReference type="OMA" id="NIFTADW"/>
<reference evidence="6" key="2">
    <citation type="submission" date="2025-08" db="UniProtKB">
        <authorList>
            <consortium name="Ensembl"/>
        </authorList>
    </citation>
    <scope>IDENTIFICATION</scope>
</reference>
<dbReference type="PANTHER" id="PTHR43671:SF92">
    <property type="entry name" value="SERINE_THREONINE-PROTEIN KINASE NEK10"/>
    <property type="match status" value="1"/>
</dbReference>
<evidence type="ECO:0000256" key="2">
    <source>
        <dbReference type="ARBA" id="ARBA00022741"/>
    </source>
</evidence>
<evidence type="ECO:0000313" key="7">
    <source>
        <dbReference type="Proteomes" id="UP000472264"/>
    </source>
</evidence>
<keyword evidence="2" id="KW-0547">Nucleotide-binding</keyword>
<keyword evidence="1" id="KW-0808">Transferase</keyword>
<name>A0A665UHN8_ECHNA</name>
<keyword evidence="3" id="KW-0418">Kinase</keyword>
<dbReference type="GO" id="GO:0005524">
    <property type="term" value="F:ATP binding"/>
    <property type="evidence" value="ECO:0007669"/>
    <property type="project" value="UniProtKB-KW"/>
</dbReference>